<proteinExistence type="predicted"/>
<name>A0A1D1XVG4_9ARAE</name>
<evidence type="ECO:0000313" key="1">
    <source>
        <dbReference type="EMBL" id="JAT46349.1"/>
    </source>
</evidence>
<accession>A0A1D1XVG4</accession>
<feature type="non-terminal residue" evidence="1">
    <location>
        <position position="1"/>
    </location>
</feature>
<sequence length="156" mass="17677">PTPTPTPTLTPTTTATVTPILSSSPVLSEFDSNISEKSFEFQQPQQQQTQQSIDNNIGEVQISNNYLLDSYLPDSFQDYLHSSNFYLPKEDYQSENILLSNWLSHSENYYNTLETLEALEYLDNTSSMDHLKNNSQTSLNMTLSEAMGIMEGDLDF</sequence>
<reference evidence="1" key="1">
    <citation type="submission" date="2015-07" db="EMBL/GenBank/DDBJ databases">
        <title>Transcriptome Assembly of Anthurium amnicola.</title>
        <authorList>
            <person name="Suzuki J."/>
        </authorList>
    </citation>
    <scope>NUCLEOTIDE SEQUENCE</scope>
</reference>
<dbReference type="AlphaFoldDB" id="A0A1D1XVG4"/>
<gene>
    <name evidence="1" type="primary">celF</name>
    <name evidence="1" type="ORF">g.16503</name>
</gene>
<dbReference type="EMBL" id="GDJX01021587">
    <property type="protein sequence ID" value="JAT46349.1"/>
    <property type="molecule type" value="Transcribed_RNA"/>
</dbReference>
<organism evidence="1">
    <name type="scientific">Anthurium amnicola</name>
    <dbReference type="NCBI Taxonomy" id="1678845"/>
    <lineage>
        <taxon>Eukaryota</taxon>
        <taxon>Viridiplantae</taxon>
        <taxon>Streptophyta</taxon>
        <taxon>Embryophyta</taxon>
        <taxon>Tracheophyta</taxon>
        <taxon>Spermatophyta</taxon>
        <taxon>Magnoliopsida</taxon>
        <taxon>Liliopsida</taxon>
        <taxon>Araceae</taxon>
        <taxon>Pothoideae</taxon>
        <taxon>Potheae</taxon>
        <taxon>Anthurium</taxon>
    </lineage>
</organism>
<protein>
    <submittedName>
        <fullName evidence="1">Endoglucanase F</fullName>
    </submittedName>
</protein>